<comment type="caution">
    <text evidence="2">The sequence shown here is derived from an EMBL/GenBank/DDBJ whole genome shotgun (WGS) entry which is preliminary data.</text>
</comment>
<reference evidence="2" key="2">
    <citation type="journal article" date="2022" name="Res Sq">
        <title>Comparative Genomics Reveals Insights into the Divergent Evolution of Astigmatic Mites and Household Pest Adaptations.</title>
        <authorList>
            <person name="Xiong Q."/>
            <person name="Wan A.T.-Y."/>
            <person name="Liu X.-Y."/>
            <person name="Fung C.S.-H."/>
            <person name="Xiao X."/>
            <person name="Malainual N."/>
            <person name="Hou J."/>
            <person name="Wang L."/>
            <person name="Wang M."/>
            <person name="Yang K."/>
            <person name="Cui Y."/>
            <person name="Leung E."/>
            <person name="Nong W."/>
            <person name="Shin S.-K."/>
            <person name="Au S."/>
            <person name="Jeong K.Y."/>
            <person name="Chew F.T."/>
            <person name="Hui J."/>
            <person name="Leung T.F."/>
            <person name="Tungtrongchitr A."/>
            <person name="Zhong N."/>
            <person name="Liu Z."/>
            <person name="Tsui S."/>
        </authorList>
    </citation>
    <scope>NUCLEOTIDE SEQUENCE</scope>
    <source>
        <strain evidence="2">Derf</strain>
        <tissue evidence="2">Whole organism</tissue>
    </source>
</reference>
<evidence type="ECO:0000313" key="2">
    <source>
        <dbReference type="EMBL" id="KAH9510995.1"/>
    </source>
</evidence>
<evidence type="ECO:0000256" key="1">
    <source>
        <dbReference type="SAM" id="MobiDB-lite"/>
    </source>
</evidence>
<reference evidence="2" key="1">
    <citation type="submission" date="2013-05" db="EMBL/GenBank/DDBJ databases">
        <authorList>
            <person name="Yim A.K.Y."/>
            <person name="Chan T.F."/>
            <person name="Ji K.M."/>
            <person name="Liu X.Y."/>
            <person name="Zhou J.W."/>
            <person name="Li R.Q."/>
            <person name="Yang K.Y."/>
            <person name="Li J."/>
            <person name="Li M."/>
            <person name="Law P.T.W."/>
            <person name="Wu Y.L."/>
            <person name="Cai Z.L."/>
            <person name="Qin H."/>
            <person name="Bao Y."/>
            <person name="Leung R.K.K."/>
            <person name="Ng P.K.S."/>
            <person name="Zou J."/>
            <person name="Zhong X.J."/>
            <person name="Ran P.X."/>
            <person name="Zhong N.S."/>
            <person name="Liu Z.G."/>
            <person name="Tsui S.K.W."/>
        </authorList>
    </citation>
    <scope>NUCLEOTIDE SEQUENCE</scope>
    <source>
        <strain evidence="2">Derf</strain>
        <tissue evidence="2">Whole organism</tissue>
    </source>
</reference>
<keyword evidence="3" id="KW-1185">Reference proteome</keyword>
<dbReference type="AlphaFoldDB" id="A0A922HU25"/>
<name>A0A922HU25_DERFA</name>
<accession>A0A922HU25</accession>
<dbReference type="EMBL" id="ASGP02000004">
    <property type="protein sequence ID" value="KAH9510995.1"/>
    <property type="molecule type" value="Genomic_DNA"/>
</dbReference>
<sequence length="231" mass="26273">MSQSENNMSGSEVQQQQQQSLQSSMGDEELRNSSILTNTRSSGSLYSSKTMLSSNEGTVIHNKTMADDCSTMADEKPTSFNLNIFIMSFETSPLASIPENQTASSSRSNLDEILIDDSYSFSPSFKNFPASSSRSCYEEIQQEFVNDEFKKNLPMFYDDNKILRCQSRFDNDFTYDEKYLIVLPKSPFTISFLNYLHEQDEHGSVNFSLSSIRTKYFLPKAIQMLIQIANT</sequence>
<gene>
    <name evidence="2" type="ORF">DERF_009482</name>
</gene>
<feature type="compositionally biased region" description="Polar residues" evidence="1">
    <location>
        <begin position="32"/>
        <end position="49"/>
    </location>
</feature>
<protein>
    <submittedName>
        <fullName evidence="2">Uncharacterized protein</fullName>
    </submittedName>
</protein>
<feature type="compositionally biased region" description="Low complexity" evidence="1">
    <location>
        <begin position="14"/>
        <end position="24"/>
    </location>
</feature>
<feature type="region of interest" description="Disordered" evidence="1">
    <location>
        <begin position="1"/>
        <end position="49"/>
    </location>
</feature>
<dbReference type="Proteomes" id="UP000790347">
    <property type="component" value="Unassembled WGS sequence"/>
</dbReference>
<proteinExistence type="predicted"/>
<organism evidence="2 3">
    <name type="scientific">Dermatophagoides farinae</name>
    <name type="common">American house dust mite</name>
    <dbReference type="NCBI Taxonomy" id="6954"/>
    <lineage>
        <taxon>Eukaryota</taxon>
        <taxon>Metazoa</taxon>
        <taxon>Ecdysozoa</taxon>
        <taxon>Arthropoda</taxon>
        <taxon>Chelicerata</taxon>
        <taxon>Arachnida</taxon>
        <taxon>Acari</taxon>
        <taxon>Acariformes</taxon>
        <taxon>Sarcoptiformes</taxon>
        <taxon>Astigmata</taxon>
        <taxon>Psoroptidia</taxon>
        <taxon>Analgoidea</taxon>
        <taxon>Pyroglyphidae</taxon>
        <taxon>Dermatophagoidinae</taxon>
        <taxon>Dermatophagoides</taxon>
    </lineage>
</organism>
<feature type="compositionally biased region" description="Polar residues" evidence="1">
    <location>
        <begin position="1"/>
        <end position="13"/>
    </location>
</feature>
<evidence type="ECO:0000313" key="3">
    <source>
        <dbReference type="Proteomes" id="UP000790347"/>
    </source>
</evidence>